<comment type="caution">
    <text evidence="1">The sequence shown here is derived from an EMBL/GenBank/DDBJ whole genome shotgun (WGS) entry which is preliminary data.</text>
</comment>
<organism evidence="1 2">
    <name type="scientific">Trema orientale</name>
    <name type="common">Charcoal tree</name>
    <name type="synonym">Celtis orientalis</name>
    <dbReference type="NCBI Taxonomy" id="63057"/>
    <lineage>
        <taxon>Eukaryota</taxon>
        <taxon>Viridiplantae</taxon>
        <taxon>Streptophyta</taxon>
        <taxon>Embryophyta</taxon>
        <taxon>Tracheophyta</taxon>
        <taxon>Spermatophyta</taxon>
        <taxon>Magnoliopsida</taxon>
        <taxon>eudicotyledons</taxon>
        <taxon>Gunneridae</taxon>
        <taxon>Pentapetalae</taxon>
        <taxon>rosids</taxon>
        <taxon>fabids</taxon>
        <taxon>Rosales</taxon>
        <taxon>Cannabaceae</taxon>
        <taxon>Trema</taxon>
    </lineage>
</organism>
<evidence type="ECO:0000313" key="2">
    <source>
        <dbReference type="Proteomes" id="UP000237000"/>
    </source>
</evidence>
<dbReference type="PANTHER" id="PTHR34808">
    <property type="entry name" value="EXPRESSED PROTEIN"/>
    <property type="match status" value="1"/>
</dbReference>
<protein>
    <submittedName>
        <fullName evidence="1">Uncharacterized protein</fullName>
    </submittedName>
</protein>
<proteinExistence type="predicted"/>
<gene>
    <name evidence="1" type="ORF">TorRG33x02_156360</name>
</gene>
<sequence>MANFCCSIELEPRTLKEGQLNHAREVAADVVQKLEPHEATIIFIEGLRPVGSIQKMKQIAEEEEEEEDNRVGGLKENAQMIEIPCQCTCTATTTSTESLEQNKLREPLSAPF</sequence>
<name>A0A2P5ESP9_TREOI</name>
<keyword evidence="2" id="KW-1185">Reference proteome</keyword>
<dbReference type="PANTHER" id="PTHR34808:SF5">
    <property type="entry name" value="SMP DOMAIN-CONTAINING PROTEIN"/>
    <property type="match status" value="1"/>
</dbReference>
<evidence type="ECO:0000313" key="1">
    <source>
        <dbReference type="EMBL" id="PON88571.1"/>
    </source>
</evidence>
<reference evidence="2" key="1">
    <citation type="submission" date="2016-06" db="EMBL/GenBank/DDBJ databases">
        <title>Parallel loss of symbiosis genes in relatives of nitrogen-fixing non-legume Parasponia.</title>
        <authorList>
            <person name="Van Velzen R."/>
            <person name="Holmer R."/>
            <person name="Bu F."/>
            <person name="Rutten L."/>
            <person name="Van Zeijl A."/>
            <person name="Liu W."/>
            <person name="Santuari L."/>
            <person name="Cao Q."/>
            <person name="Sharma T."/>
            <person name="Shen D."/>
            <person name="Roswanjaya Y."/>
            <person name="Wardhani T."/>
            <person name="Kalhor M.S."/>
            <person name="Jansen J."/>
            <person name="Van den Hoogen J."/>
            <person name="Gungor B."/>
            <person name="Hartog M."/>
            <person name="Hontelez J."/>
            <person name="Verver J."/>
            <person name="Yang W.-C."/>
            <person name="Schijlen E."/>
            <person name="Repin R."/>
            <person name="Schilthuizen M."/>
            <person name="Schranz E."/>
            <person name="Heidstra R."/>
            <person name="Miyata K."/>
            <person name="Fedorova E."/>
            <person name="Kohlen W."/>
            <person name="Bisseling T."/>
            <person name="Smit S."/>
            <person name="Geurts R."/>
        </authorList>
    </citation>
    <scope>NUCLEOTIDE SEQUENCE [LARGE SCALE GENOMIC DNA]</scope>
    <source>
        <strain evidence="2">cv. RG33-2</strain>
    </source>
</reference>
<dbReference type="InParanoid" id="A0A2P5ESP9"/>
<dbReference type="OrthoDB" id="1719804at2759"/>
<accession>A0A2P5ESP9</accession>
<dbReference type="EMBL" id="JXTC01000104">
    <property type="protein sequence ID" value="PON88571.1"/>
    <property type="molecule type" value="Genomic_DNA"/>
</dbReference>
<dbReference type="AlphaFoldDB" id="A0A2P5ESP9"/>
<dbReference type="Proteomes" id="UP000237000">
    <property type="component" value="Unassembled WGS sequence"/>
</dbReference>